<evidence type="ECO:0000313" key="7">
    <source>
        <dbReference type="Proteomes" id="UP001314903"/>
    </source>
</evidence>
<dbReference type="InterPro" id="IPR036390">
    <property type="entry name" value="WH_DNA-bd_sf"/>
</dbReference>
<gene>
    <name evidence="6" type="ORF">J2Z35_001807</name>
</gene>
<dbReference type="Pfam" id="PF01614">
    <property type="entry name" value="IclR_C"/>
    <property type="match status" value="1"/>
</dbReference>
<dbReference type="Gene3D" id="3.30.450.40">
    <property type="match status" value="1"/>
</dbReference>
<accession>A0ABS4KJN1</accession>
<proteinExistence type="predicted"/>
<feature type="domain" description="IclR-ED" evidence="5">
    <location>
        <begin position="68"/>
        <end position="251"/>
    </location>
</feature>
<evidence type="ECO:0000259" key="4">
    <source>
        <dbReference type="PROSITE" id="PS51077"/>
    </source>
</evidence>
<feature type="domain" description="HTH iclR-type" evidence="4">
    <location>
        <begin position="5"/>
        <end position="67"/>
    </location>
</feature>
<dbReference type="RefSeq" id="WP_209661067.1">
    <property type="nucleotide sequence ID" value="NZ_JAGGLI010000019.1"/>
</dbReference>
<evidence type="ECO:0000313" key="6">
    <source>
        <dbReference type="EMBL" id="MBP2028008.1"/>
    </source>
</evidence>
<dbReference type="SUPFAM" id="SSF55781">
    <property type="entry name" value="GAF domain-like"/>
    <property type="match status" value="1"/>
</dbReference>
<keyword evidence="2 6" id="KW-0238">DNA-binding</keyword>
<comment type="caution">
    <text evidence="6">The sequence shown here is derived from an EMBL/GenBank/DDBJ whole genome shotgun (WGS) entry which is preliminary data.</text>
</comment>
<dbReference type="PROSITE" id="PS51078">
    <property type="entry name" value="ICLR_ED"/>
    <property type="match status" value="1"/>
</dbReference>
<evidence type="ECO:0000256" key="3">
    <source>
        <dbReference type="ARBA" id="ARBA00023163"/>
    </source>
</evidence>
<dbReference type="Gene3D" id="1.10.10.10">
    <property type="entry name" value="Winged helix-like DNA-binding domain superfamily/Winged helix DNA-binding domain"/>
    <property type="match status" value="1"/>
</dbReference>
<dbReference type="InterPro" id="IPR050707">
    <property type="entry name" value="HTH_MetabolicPath_Reg"/>
</dbReference>
<keyword evidence="3" id="KW-0804">Transcription</keyword>
<dbReference type="SMART" id="SM00346">
    <property type="entry name" value="HTH_ICLR"/>
    <property type="match status" value="1"/>
</dbReference>
<dbReference type="PANTHER" id="PTHR30136">
    <property type="entry name" value="HELIX-TURN-HELIX TRANSCRIPTIONAL REGULATOR, ICLR FAMILY"/>
    <property type="match status" value="1"/>
</dbReference>
<dbReference type="SUPFAM" id="SSF46785">
    <property type="entry name" value="Winged helix' DNA-binding domain"/>
    <property type="match status" value="1"/>
</dbReference>
<reference evidence="6 7" key="1">
    <citation type="submission" date="2021-03" db="EMBL/GenBank/DDBJ databases">
        <title>Genomic Encyclopedia of Type Strains, Phase IV (KMG-IV): sequencing the most valuable type-strain genomes for metagenomic binning, comparative biology and taxonomic classification.</title>
        <authorList>
            <person name="Goeker M."/>
        </authorList>
    </citation>
    <scope>NUCLEOTIDE SEQUENCE [LARGE SCALE GENOMIC DNA]</scope>
    <source>
        <strain evidence="6 7">DSM 27512</strain>
    </source>
</reference>
<evidence type="ECO:0000256" key="2">
    <source>
        <dbReference type="ARBA" id="ARBA00023125"/>
    </source>
</evidence>
<dbReference type="GO" id="GO:0003677">
    <property type="term" value="F:DNA binding"/>
    <property type="evidence" value="ECO:0007669"/>
    <property type="project" value="UniProtKB-KW"/>
</dbReference>
<dbReference type="PANTHER" id="PTHR30136:SF35">
    <property type="entry name" value="HTH-TYPE TRANSCRIPTIONAL REGULATOR RV1719"/>
    <property type="match status" value="1"/>
</dbReference>
<dbReference type="InterPro" id="IPR029016">
    <property type="entry name" value="GAF-like_dom_sf"/>
</dbReference>
<dbReference type="EMBL" id="JAGGLI010000019">
    <property type="protein sequence ID" value="MBP2028008.1"/>
    <property type="molecule type" value="Genomic_DNA"/>
</dbReference>
<dbReference type="Pfam" id="PF09339">
    <property type="entry name" value="HTH_IclR"/>
    <property type="match status" value="1"/>
</dbReference>
<evidence type="ECO:0000259" key="5">
    <source>
        <dbReference type="PROSITE" id="PS51078"/>
    </source>
</evidence>
<dbReference type="InterPro" id="IPR005471">
    <property type="entry name" value="Tscrpt_reg_IclR_N"/>
</dbReference>
<dbReference type="PROSITE" id="PS51077">
    <property type="entry name" value="HTH_ICLR"/>
    <property type="match status" value="1"/>
</dbReference>
<keyword evidence="7" id="KW-1185">Reference proteome</keyword>
<evidence type="ECO:0000256" key="1">
    <source>
        <dbReference type="ARBA" id="ARBA00023015"/>
    </source>
</evidence>
<sequence>MTSGNTSIEKAIATLKRLAEPPYEMTALDISKELKINRSSVHRIINSFIKEMMILQNPITKKYSLGPEAYRIGNSYLLSLNSMDQIRYIVTEVARETNQSVGYSVLSGDKIVNIFEIENFQPIKIGYSPGTVYPINSGAYGKTIMAFYEPWEELVDIVKRTYLPQKTPYSITNPDELLREYEKIRKQGYAISDEEGMIGAMGIGAPIRNSRGQVVGSIAAAVVKGTLDEKDFEFLKLKIIEGANKISKLIP</sequence>
<dbReference type="InterPro" id="IPR036388">
    <property type="entry name" value="WH-like_DNA-bd_sf"/>
</dbReference>
<organism evidence="6 7">
    <name type="scientific">Acetoanaerobium pronyense</name>
    <dbReference type="NCBI Taxonomy" id="1482736"/>
    <lineage>
        <taxon>Bacteria</taxon>
        <taxon>Bacillati</taxon>
        <taxon>Bacillota</taxon>
        <taxon>Clostridia</taxon>
        <taxon>Peptostreptococcales</taxon>
        <taxon>Filifactoraceae</taxon>
        <taxon>Acetoanaerobium</taxon>
    </lineage>
</organism>
<name>A0ABS4KJN1_9FIRM</name>
<dbReference type="InterPro" id="IPR014757">
    <property type="entry name" value="Tscrpt_reg_IclR_C"/>
</dbReference>
<keyword evidence="1" id="KW-0805">Transcription regulation</keyword>
<dbReference type="Proteomes" id="UP001314903">
    <property type="component" value="Unassembled WGS sequence"/>
</dbReference>
<protein>
    <submittedName>
        <fullName evidence="6">DNA-binding IclR family transcriptional regulator</fullName>
    </submittedName>
</protein>